<sequence>MENHKFVHHFRTCPSSIILDTGSDSQHHKEENIMLISGKTFPCLITFIGNMSALLMLSVRGRWEFSVLKDIGRSECIPCLNLLSVCPNSQLHFIGTACSFSIQKYSFLIDTKSTL</sequence>
<accession>F0WTN5</accession>
<proteinExistence type="predicted"/>
<evidence type="ECO:0000313" key="1">
    <source>
        <dbReference type="EMBL" id="CCA24727.1"/>
    </source>
</evidence>
<reference evidence="1" key="1">
    <citation type="journal article" date="2011" name="PLoS Biol.">
        <title>Gene gain and loss during evolution of obligate parasitism in the white rust pathogen of Arabidopsis thaliana.</title>
        <authorList>
            <person name="Kemen E."/>
            <person name="Gardiner A."/>
            <person name="Schultz-Larsen T."/>
            <person name="Kemen A.C."/>
            <person name="Balmuth A.L."/>
            <person name="Robert-Seilaniantz A."/>
            <person name="Bailey K."/>
            <person name="Holub E."/>
            <person name="Studholme D.J."/>
            <person name="Maclean D."/>
            <person name="Jones J.D."/>
        </authorList>
    </citation>
    <scope>NUCLEOTIDE SEQUENCE</scope>
</reference>
<dbReference type="HOGENOM" id="CLU_2113510_0_0_1"/>
<organism evidence="1">
    <name type="scientific">Albugo laibachii Nc14</name>
    <dbReference type="NCBI Taxonomy" id="890382"/>
    <lineage>
        <taxon>Eukaryota</taxon>
        <taxon>Sar</taxon>
        <taxon>Stramenopiles</taxon>
        <taxon>Oomycota</taxon>
        <taxon>Peronosporomycetes</taxon>
        <taxon>Albuginales</taxon>
        <taxon>Albuginaceae</taxon>
        <taxon>Albugo</taxon>
    </lineage>
</organism>
<gene>
    <name evidence="1" type="primary">AlNc14C255G9712</name>
    <name evidence="1" type="ORF">ALNC14_108710</name>
</gene>
<dbReference type="EMBL" id="FR824300">
    <property type="protein sequence ID" value="CCA24727.1"/>
    <property type="molecule type" value="Genomic_DNA"/>
</dbReference>
<reference evidence="1" key="2">
    <citation type="submission" date="2011-02" db="EMBL/GenBank/DDBJ databases">
        <authorList>
            <person name="MacLean D."/>
        </authorList>
    </citation>
    <scope>NUCLEOTIDE SEQUENCE</scope>
</reference>
<protein>
    <submittedName>
        <fullName evidence="1">AlNc14C255G9712 protein</fullName>
    </submittedName>
</protein>
<dbReference type="AlphaFoldDB" id="F0WTN5"/>
<name>F0WTN5_9STRA</name>